<dbReference type="HOGENOM" id="CLU_004675_2_2_1"/>
<proteinExistence type="predicted"/>
<dbReference type="PANTHER" id="PTHR10133:SF27">
    <property type="entry name" value="DNA POLYMERASE NU"/>
    <property type="match status" value="1"/>
</dbReference>
<feature type="domain" description="DNA-directed DNA polymerase family A palm" evidence="2">
    <location>
        <begin position="3"/>
        <end position="196"/>
    </location>
</feature>
<dbReference type="Proteomes" id="UP000026961">
    <property type="component" value="Chromosome 8"/>
</dbReference>
<organism evidence="3">
    <name type="scientific">Oryza glumipatula</name>
    <dbReference type="NCBI Taxonomy" id="40148"/>
    <lineage>
        <taxon>Eukaryota</taxon>
        <taxon>Viridiplantae</taxon>
        <taxon>Streptophyta</taxon>
        <taxon>Embryophyta</taxon>
        <taxon>Tracheophyta</taxon>
        <taxon>Spermatophyta</taxon>
        <taxon>Magnoliopsida</taxon>
        <taxon>Liliopsida</taxon>
        <taxon>Poales</taxon>
        <taxon>Poaceae</taxon>
        <taxon>BOP clade</taxon>
        <taxon>Oryzoideae</taxon>
        <taxon>Oryzeae</taxon>
        <taxon>Oryzinae</taxon>
        <taxon>Oryza</taxon>
    </lineage>
</organism>
<protein>
    <recommendedName>
        <fullName evidence="2">DNA-directed DNA polymerase family A palm domain-containing protein</fullName>
    </recommendedName>
</protein>
<keyword evidence="1" id="KW-0235">DNA replication</keyword>
<accession>A0A0E0ARF5</accession>
<keyword evidence="4" id="KW-1185">Reference proteome</keyword>
<evidence type="ECO:0000259" key="2">
    <source>
        <dbReference type="SMART" id="SM00482"/>
    </source>
</evidence>
<name>A0A0E0ARF5_9ORYZ</name>
<dbReference type="PANTHER" id="PTHR10133">
    <property type="entry name" value="DNA POLYMERASE I"/>
    <property type="match status" value="1"/>
</dbReference>
<dbReference type="InterPro" id="IPR001098">
    <property type="entry name" value="DNA-dir_DNA_pol_A_palm_dom"/>
</dbReference>
<dbReference type="Gramene" id="OGLUM08G04670.1">
    <property type="protein sequence ID" value="OGLUM08G04670.1"/>
    <property type="gene ID" value="OGLUM08G04670"/>
</dbReference>
<dbReference type="Gene3D" id="1.10.150.20">
    <property type="entry name" value="5' to 3' exonuclease, C-terminal subdomain"/>
    <property type="match status" value="1"/>
</dbReference>
<dbReference type="Pfam" id="PF00476">
    <property type="entry name" value="DNA_pol_A"/>
    <property type="match status" value="1"/>
</dbReference>
<dbReference type="GO" id="GO:0003887">
    <property type="term" value="F:DNA-directed DNA polymerase activity"/>
    <property type="evidence" value="ECO:0007669"/>
    <property type="project" value="InterPro"/>
</dbReference>
<dbReference type="PRINTS" id="PR00868">
    <property type="entry name" value="DNAPOLI"/>
</dbReference>
<dbReference type="GO" id="GO:0006261">
    <property type="term" value="P:DNA-templated DNA replication"/>
    <property type="evidence" value="ECO:0007669"/>
    <property type="project" value="InterPro"/>
</dbReference>
<dbReference type="SUPFAM" id="SSF56672">
    <property type="entry name" value="DNA/RNA polymerases"/>
    <property type="match status" value="1"/>
</dbReference>
<dbReference type="eggNOG" id="KOG0950">
    <property type="taxonomic scope" value="Eukaryota"/>
</dbReference>
<dbReference type="AlphaFoldDB" id="A0A0E0ARF5"/>
<dbReference type="SMART" id="SM00482">
    <property type="entry name" value="POLAc"/>
    <property type="match status" value="1"/>
</dbReference>
<reference evidence="3" key="2">
    <citation type="submission" date="2018-05" db="EMBL/GenBank/DDBJ databases">
        <title>OgluRS3 (Oryza glumaepatula Reference Sequence Version 3).</title>
        <authorList>
            <person name="Zhang J."/>
            <person name="Kudrna D."/>
            <person name="Lee S."/>
            <person name="Talag J."/>
            <person name="Welchert J."/>
            <person name="Wing R.A."/>
        </authorList>
    </citation>
    <scope>NUCLEOTIDE SEQUENCE [LARGE SCALE GENOMIC DNA]</scope>
</reference>
<sequence>MLEAFKAGGDFHSRTAMNMYQHVRDAVEEKKVLLEWHPQPGQEKPPVPLLKDAFGAERRKAKMLNFSIAYGKTAVGLSWDWKVEVREARDTLKLWHRDRKEVSAWQKKQKALALEKCEVYTLLGRSRQFPNMTHAGPGQKGHVERAAINAPVQGSAADVAMYAMLEIERNARLKELGWRLLLQVHDEVILEGPTESAEEAKSIVVECMSKPFYGTNILKVDLAVDAKYAKSWYAAK</sequence>
<dbReference type="STRING" id="40148.A0A0E0ARF5"/>
<dbReference type="Gene3D" id="3.30.70.370">
    <property type="match status" value="1"/>
</dbReference>
<dbReference type="InterPro" id="IPR043502">
    <property type="entry name" value="DNA/RNA_pol_sf"/>
</dbReference>
<evidence type="ECO:0000313" key="3">
    <source>
        <dbReference type="EnsemblPlants" id="OGLUM08G04670.1"/>
    </source>
</evidence>
<evidence type="ECO:0000256" key="1">
    <source>
        <dbReference type="ARBA" id="ARBA00022705"/>
    </source>
</evidence>
<dbReference type="FunFam" id="1.10.150.20:FF:000034">
    <property type="entry name" value="DNA polymerase I"/>
    <property type="match status" value="1"/>
</dbReference>
<dbReference type="GO" id="GO:0003677">
    <property type="term" value="F:DNA binding"/>
    <property type="evidence" value="ECO:0007669"/>
    <property type="project" value="InterPro"/>
</dbReference>
<reference evidence="3" key="1">
    <citation type="submission" date="2015-04" db="UniProtKB">
        <authorList>
            <consortium name="EnsemblPlants"/>
        </authorList>
    </citation>
    <scope>IDENTIFICATION</scope>
</reference>
<dbReference type="InterPro" id="IPR002298">
    <property type="entry name" value="DNA_polymerase_A"/>
</dbReference>
<evidence type="ECO:0000313" key="4">
    <source>
        <dbReference type="Proteomes" id="UP000026961"/>
    </source>
</evidence>
<dbReference type="EnsemblPlants" id="OGLUM08G04670.1">
    <property type="protein sequence ID" value="OGLUM08G04670.1"/>
    <property type="gene ID" value="OGLUM08G04670"/>
</dbReference>
<dbReference type="GO" id="GO:0006302">
    <property type="term" value="P:double-strand break repair"/>
    <property type="evidence" value="ECO:0007669"/>
    <property type="project" value="TreeGrafter"/>
</dbReference>